<dbReference type="Pfam" id="PF12706">
    <property type="entry name" value="Lactamase_B_2"/>
    <property type="match status" value="1"/>
</dbReference>
<dbReference type="PANTHER" id="PTHR43546">
    <property type="entry name" value="UPF0173 METAL-DEPENDENT HYDROLASE MJ1163-RELATED"/>
    <property type="match status" value="1"/>
</dbReference>
<organism evidence="4 5">
    <name type="scientific">Neoroseomonas marina</name>
    <dbReference type="NCBI Taxonomy" id="1232220"/>
    <lineage>
        <taxon>Bacteria</taxon>
        <taxon>Pseudomonadati</taxon>
        <taxon>Pseudomonadota</taxon>
        <taxon>Alphaproteobacteria</taxon>
        <taxon>Acetobacterales</taxon>
        <taxon>Acetobacteraceae</taxon>
        <taxon>Neoroseomonas</taxon>
    </lineage>
</organism>
<dbReference type="EMBL" id="JABBKX010000008">
    <property type="protein sequence ID" value="NMJ43449.1"/>
    <property type="molecule type" value="Genomic_DNA"/>
</dbReference>
<dbReference type="InterPro" id="IPR001279">
    <property type="entry name" value="Metallo-B-lactamas"/>
</dbReference>
<accession>A0A848EIF7</accession>
<dbReference type="Proteomes" id="UP000548582">
    <property type="component" value="Unassembled WGS sequence"/>
</dbReference>
<protein>
    <recommendedName>
        <fullName evidence="2">UPF0173 metal-dependent hydrolase GWK16_19530</fullName>
    </recommendedName>
</protein>
<dbReference type="GO" id="GO:0016787">
    <property type="term" value="F:hydrolase activity"/>
    <property type="evidence" value="ECO:0007669"/>
    <property type="project" value="UniProtKB-UniRule"/>
</dbReference>
<comment type="caution">
    <text evidence="4">The sequence shown here is derived from an EMBL/GenBank/DDBJ whole genome shotgun (WGS) entry which is preliminary data.</text>
</comment>
<proteinExistence type="inferred from homology"/>
<dbReference type="AlphaFoldDB" id="A0A848EIF7"/>
<dbReference type="NCBIfam" id="NF001911">
    <property type="entry name" value="PRK00685.1"/>
    <property type="match status" value="1"/>
</dbReference>
<evidence type="ECO:0000313" key="4">
    <source>
        <dbReference type="EMBL" id="NMJ43449.1"/>
    </source>
</evidence>
<keyword evidence="1 2" id="KW-0378">Hydrolase</keyword>
<dbReference type="InterPro" id="IPR036866">
    <property type="entry name" value="RibonucZ/Hydroxyglut_hydro"/>
</dbReference>
<dbReference type="SMART" id="SM00849">
    <property type="entry name" value="Lactamase_B"/>
    <property type="match status" value="1"/>
</dbReference>
<dbReference type="PANTHER" id="PTHR43546:SF3">
    <property type="entry name" value="UPF0173 METAL-DEPENDENT HYDROLASE MJ1163"/>
    <property type="match status" value="1"/>
</dbReference>
<dbReference type="RefSeq" id="WP_170055652.1">
    <property type="nucleotide sequence ID" value="NZ_JABBKX010000008.1"/>
</dbReference>
<evidence type="ECO:0000256" key="2">
    <source>
        <dbReference type="HAMAP-Rule" id="MF_00457"/>
    </source>
</evidence>
<name>A0A848EIF7_9PROT</name>
<evidence type="ECO:0000313" key="5">
    <source>
        <dbReference type="Proteomes" id="UP000548582"/>
    </source>
</evidence>
<dbReference type="Gene3D" id="3.60.15.10">
    <property type="entry name" value="Ribonuclease Z/Hydroxyacylglutathione hydrolase-like"/>
    <property type="match status" value="1"/>
</dbReference>
<keyword evidence="5" id="KW-1185">Reference proteome</keyword>
<evidence type="ECO:0000256" key="1">
    <source>
        <dbReference type="ARBA" id="ARBA00022801"/>
    </source>
</evidence>
<feature type="domain" description="Metallo-beta-lactamase" evidence="3">
    <location>
        <begin position="7"/>
        <end position="200"/>
    </location>
</feature>
<gene>
    <name evidence="4" type="ORF">GWK16_19530</name>
</gene>
<comment type="similarity">
    <text evidence="2">Belongs to the UPF0173 family.</text>
</comment>
<dbReference type="InterPro" id="IPR022877">
    <property type="entry name" value="UPF0173"/>
</dbReference>
<dbReference type="HAMAP" id="MF_00457">
    <property type="entry name" value="UPF0173"/>
    <property type="match status" value="1"/>
</dbReference>
<reference evidence="4 5" key="1">
    <citation type="submission" date="2020-03" db="EMBL/GenBank/DDBJ databases">
        <authorList>
            <person name="Sun Q."/>
        </authorList>
    </citation>
    <scope>NUCLEOTIDE SEQUENCE [LARGE SCALE GENOMIC DNA]</scope>
    <source>
        <strain evidence="4 5">JC162</strain>
    </source>
</reference>
<dbReference type="InterPro" id="IPR050114">
    <property type="entry name" value="UPF0173_UPF0282_UlaG_hydrolase"/>
</dbReference>
<sequence length="236" mass="24976">MKITWFGHSAFRLEFGSSVVMIDPFLTGNPTFGGDAEKASAGATHVLLTHGHGDHIGDTVAICKRTGAKLVTNYDLAMYLARQGVEKLDPMNTGGTTDQGEFSVSLTIAFHSSSEIDANGVSQCLGLPNGIVVTPKDTAEPVVYHMGDTDVFSDMALIDELYRPAVAMVPVGDRFTMGPRSAALALKRFLPSVRTAIPCHYATFGLLLPDASGFVAAMDGANARVLVPEKGVAFTP</sequence>
<evidence type="ECO:0000259" key="3">
    <source>
        <dbReference type="SMART" id="SM00849"/>
    </source>
</evidence>
<dbReference type="SUPFAM" id="SSF56281">
    <property type="entry name" value="Metallo-hydrolase/oxidoreductase"/>
    <property type="match status" value="1"/>
</dbReference>